<evidence type="ECO:0000313" key="2">
    <source>
        <dbReference type="Proteomes" id="UP001196413"/>
    </source>
</evidence>
<proteinExistence type="predicted"/>
<protein>
    <submittedName>
        <fullName evidence="1">Uncharacterized protein</fullName>
    </submittedName>
</protein>
<name>A0AAD5QHF3_PARTN</name>
<evidence type="ECO:0000313" key="1">
    <source>
        <dbReference type="EMBL" id="KAJ1348190.1"/>
    </source>
</evidence>
<reference evidence="1" key="1">
    <citation type="submission" date="2021-06" db="EMBL/GenBank/DDBJ databases">
        <title>Parelaphostrongylus tenuis whole genome reference sequence.</title>
        <authorList>
            <person name="Garwood T.J."/>
            <person name="Larsen P.A."/>
            <person name="Fountain-Jones N.M."/>
            <person name="Garbe J.R."/>
            <person name="Macchietto M.G."/>
            <person name="Kania S.A."/>
            <person name="Gerhold R.W."/>
            <person name="Richards J.E."/>
            <person name="Wolf T.M."/>
        </authorList>
    </citation>
    <scope>NUCLEOTIDE SEQUENCE</scope>
    <source>
        <strain evidence="1">MNPRO001-30</strain>
        <tissue evidence="1">Meninges</tissue>
    </source>
</reference>
<comment type="caution">
    <text evidence="1">The sequence shown here is derived from an EMBL/GenBank/DDBJ whole genome shotgun (WGS) entry which is preliminary data.</text>
</comment>
<keyword evidence="2" id="KW-1185">Reference proteome</keyword>
<sequence>MNPANVLHFALVKQAGVKFETSILNTKKCIKTLAELKHLNRVAFLPLANLLLHNFTANHNIDSAGCGVMPAGQGDEYNIGIVWTNIPSLE</sequence>
<accession>A0AAD5QHF3</accession>
<dbReference type="AlphaFoldDB" id="A0AAD5QHF3"/>
<dbReference type="EMBL" id="JAHQIW010000449">
    <property type="protein sequence ID" value="KAJ1348190.1"/>
    <property type="molecule type" value="Genomic_DNA"/>
</dbReference>
<dbReference type="Proteomes" id="UP001196413">
    <property type="component" value="Unassembled WGS sequence"/>
</dbReference>
<organism evidence="1 2">
    <name type="scientific">Parelaphostrongylus tenuis</name>
    <name type="common">Meningeal worm</name>
    <dbReference type="NCBI Taxonomy" id="148309"/>
    <lineage>
        <taxon>Eukaryota</taxon>
        <taxon>Metazoa</taxon>
        <taxon>Ecdysozoa</taxon>
        <taxon>Nematoda</taxon>
        <taxon>Chromadorea</taxon>
        <taxon>Rhabditida</taxon>
        <taxon>Rhabditina</taxon>
        <taxon>Rhabditomorpha</taxon>
        <taxon>Strongyloidea</taxon>
        <taxon>Metastrongylidae</taxon>
        <taxon>Parelaphostrongylus</taxon>
    </lineage>
</organism>
<gene>
    <name evidence="1" type="ORF">KIN20_003438</name>
</gene>